<organism evidence="1 2">
    <name type="scientific">Mesorhizobium sangaii</name>
    <dbReference type="NCBI Taxonomy" id="505389"/>
    <lineage>
        <taxon>Bacteria</taxon>
        <taxon>Pseudomonadati</taxon>
        <taxon>Pseudomonadota</taxon>
        <taxon>Alphaproteobacteria</taxon>
        <taxon>Hyphomicrobiales</taxon>
        <taxon>Phyllobacteriaceae</taxon>
        <taxon>Mesorhizobium</taxon>
    </lineage>
</organism>
<comment type="caution">
    <text evidence="1">The sequence shown here is derived from an EMBL/GenBank/DDBJ whole genome shotgun (WGS) entry which is preliminary data.</text>
</comment>
<reference evidence="1 2" key="1">
    <citation type="submission" date="2020-08" db="EMBL/GenBank/DDBJ databases">
        <title>Genomic Encyclopedia of Type Strains, Phase IV (KMG-IV): sequencing the most valuable type-strain genomes for metagenomic binning, comparative biology and taxonomic classification.</title>
        <authorList>
            <person name="Goeker M."/>
        </authorList>
    </citation>
    <scope>NUCLEOTIDE SEQUENCE [LARGE SCALE GENOMIC DNA]</scope>
    <source>
        <strain evidence="1 2">DSM 100039</strain>
    </source>
</reference>
<name>A0A841P7Q7_9HYPH</name>
<dbReference type="EMBL" id="JACHEF010000003">
    <property type="protein sequence ID" value="MBB6411237.1"/>
    <property type="molecule type" value="Genomic_DNA"/>
</dbReference>
<evidence type="ECO:0000313" key="2">
    <source>
        <dbReference type="Proteomes" id="UP000556329"/>
    </source>
</evidence>
<dbReference type="AlphaFoldDB" id="A0A841P7Q7"/>
<keyword evidence="2" id="KW-1185">Reference proteome</keyword>
<accession>A0A841P7Q7</accession>
<protein>
    <submittedName>
        <fullName evidence="1">Uncharacterized protein</fullName>
    </submittedName>
</protein>
<gene>
    <name evidence="1" type="ORF">HNQ71_003911</name>
</gene>
<dbReference type="Proteomes" id="UP000556329">
    <property type="component" value="Unassembled WGS sequence"/>
</dbReference>
<evidence type="ECO:0000313" key="1">
    <source>
        <dbReference type="EMBL" id="MBB6411237.1"/>
    </source>
</evidence>
<proteinExistence type="predicted"/>
<sequence>MRQQIAEPKRRQTDREKWNIAIDFKLLMDAGGPSVKFPLGKVFTRVCELENLMDW</sequence>